<evidence type="ECO:0000256" key="5">
    <source>
        <dbReference type="ARBA" id="ARBA00023136"/>
    </source>
</evidence>
<reference evidence="8" key="1">
    <citation type="submission" date="2013-09" db="EMBL/GenBank/DDBJ databases">
        <title>Corchorus olitorius genome sequencing.</title>
        <authorList>
            <person name="Alam M."/>
            <person name="Haque M.S."/>
            <person name="Islam M.S."/>
            <person name="Emdad E.M."/>
            <person name="Islam M.M."/>
            <person name="Ahmed B."/>
            <person name="Halim A."/>
            <person name="Hossen Q.M.M."/>
            <person name="Hossain M.Z."/>
            <person name="Ahmed R."/>
            <person name="Khan M.M."/>
            <person name="Islam R."/>
            <person name="Rashid M.M."/>
            <person name="Khan S.A."/>
            <person name="Rahman M.S."/>
            <person name="Alam M."/>
            <person name="Yahiya A.S."/>
            <person name="Khan M.S."/>
            <person name="Azam M.S."/>
            <person name="Haque T."/>
            <person name="Lashkar M.Z.H."/>
            <person name="Akhand A.I."/>
            <person name="Morshed G."/>
            <person name="Roy S."/>
            <person name="Uddin K.S."/>
            <person name="Rabeya T."/>
            <person name="Hossain A.S."/>
            <person name="Chowdhury A."/>
            <person name="Snigdha A.R."/>
            <person name="Mortoza M.S."/>
            <person name="Matin S.A."/>
            <person name="Hoque S.M.E."/>
            <person name="Islam M.K."/>
            <person name="Roy D.K."/>
            <person name="Haider R."/>
            <person name="Moosa M.M."/>
            <person name="Elias S.M."/>
            <person name="Hasan A.M."/>
            <person name="Jahan S."/>
            <person name="Shafiuddin M."/>
            <person name="Mahmood N."/>
            <person name="Shommy N.S."/>
        </authorList>
    </citation>
    <scope>NUCLEOTIDE SEQUENCE [LARGE SCALE GENOMIC DNA]</scope>
    <source>
        <strain evidence="8">cv. O-4</strain>
    </source>
</reference>
<comment type="caution">
    <text evidence="7">The sequence shown here is derived from an EMBL/GenBank/DDBJ whole genome shotgun (WGS) entry which is preliminary data.</text>
</comment>
<dbReference type="EMBL" id="AWUE01011123">
    <property type="protein sequence ID" value="OMP10951.1"/>
    <property type="molecule type" value="Genomic_DNA"/>
</dbReference>
<evidence type="ECO:0000256" key="1">
    <source>
        <dbReference type="ARBA" id="ARBA00004141"/>
    </source>
</evidence>
<keyword evidence="5 6" id="KW-0472">Membrane</keyword>
<sequence length="115" mass="12860">MAFALFESATIDLLIHLAIEVDPSVVVTALVITTLSFACFSGAALVARRREYIYLGGMLSSALFIFEVYFGLLVFAGYMVVDAREIIEKAHLGDMDYMKHALYLFTDLLLYFPAF</sequence>
<evidence type="ECO:0000313" key="7">
    <source>
        <dbReference type="EMBL" id="OMP10951.1"/>
    </source>
</evidence>
<dbReference type="AlphaFoldDB" id="A0A1R3KV30"/>
<evidence type="ECO:0000256" key="4">
    <source>
        <dbReference type="ARBA" id="ARBA00022989"/>
    </source>
</evidence>
<keyword evidence="3 6" id="KW-0812">Transmembrane</keyword>
<comment type="subcellular location">
    <subcellularLocation>
        <location evidence="1">Membrane</location>
        <topology evidence="1">Multi-pass membrane protein</topology>
    </subcellularLocation>
</comment>
<dbReference type="STRING" id="93759.A0A1R3KV30"/>
<evidence type="ECO:0000256" key="6">
    <source>
        <dbReference type="RuleBase" id="RU004379"/>
    </source>
</evidence>
<evidence type="ECO:0000256" key="2">
    <source>
        <dbReference type="ARBA" id="ARBA00010350"/>
    </source>
</evidence>
<dbReference type="PANTHER" id="PTHR23291:SF32">
    <property type="entry name" value="BAX INHIBITOR 1"/>
    <property type="match status" value="1"/>
</dbReference>
<feature type="transmembrane region" description="Helical" evidence="6">
    <location>
        <begin position="53"/>
        <end position="77"/>
    </location>
</feature>
<name>A0A1R3KV30_9ROSI</name>
<keyword evidence="4 6" id="KW-1133">Transmembrane helix</keyword>
<evidence type="ECO:0000256" key="3">
    <source>
        <dbReference type="ARBA" id="ARBA00022692"/>
    </source>
</evidence>
<dbReference type="Pfam" id="PF01027">
    <property type="entry name" value="Bax1-I"/>
    <property type="match status" value="1"/>
</dbReference>
<dbReference type="GO" id="GO:0016020">
    <property type="term" value="C:membrane"/>
    <property type="evidence" value="ECO:0007669"/>
    <property type="project" value="UniProtKB-SubCell"/>
</dbReference>
<comment type="similarity">
    <text evidence="2 6">Belongs to the BI1 family.</text>
</comment>
<gene>
    <name evidence="7" type="ORF">COLO4_04149</name>
</gene>
<dbReference type="PANTHER" id="PTHR23291">
    <property type="entry name" value="BAX INHIBITOR-RELATED"/>
    <property type="match status" value="1"/>
</dbReference>
<dbReference type="Proteomes" id="UP000187203">
    <property type="component" value="Unassembled WGS sequence"/>
</dbReference>
<dbReference type="OrthoDB" id="1277691at2759"/>
<dbReference type="InterPro" id="IPR006214">
    <property type="entry name" value="Bax_inhibitor_1-related"/>
</dbReference>
<comment type="caution">
    <text evidence="6">Lacks conserved residue(s) required for the propagation of feature annotation.</text>
</comment>
<protein>
    <submittedName>
        <fullName evidence="7">Bax inhibitor 1-related protein</fullName>
    </submittedName>
</protein>
<proteinExistence type="inferred from homology"/>
<feature type="transmembrane region" description="Helical" evidence="6">
    <location>
        <begin position="25"/>
        <end position="46"/>
    </location>
</feature>
<evidence type="ECO:0000313" key="8">
    <source>
        <dbReference type="Proteomes" id="UP000187203"/>
    </source>
</evidence>
<keyword evidence="8" id="KW-1185">Reference proteome</keyword>
<organism evidence="7 8">
    <name type="scientific">Corchorus olitorius</name>
    <dbReference type="NCBI Taxonomy" id="93759"/>
    <lineage>
        <taxon>Eukaryota</taxon>
        <taxon>Viridiplantae</taxon>
        <taxon>Streptophyta</taxon>
        <taxon>Embryophyta</taxon>
        <taxon>Tracheophyta</taxon>
        <taxon>Spermatophyta</taxon>
        <taxon>Magnoliopsida</taxon>
        <taxon>eudicotyledons</taxon>
        <taxon>Gunneridae</taxon>
        <taxon>Pentapetalae</taxon>
        <taxon>rosids</taxon>
        <taxon>malvids</taxon>
        <taxon>Malvales</taxon>
        <taxon>Malvaceae</taxon>
        <taxon>Grewioideae</taxon>
        <taxon>Apeibeae</taxon>
        <taxon>Corchorus</taxon>
    </lineage>
</organism>
<accession>A0A1R3KV30</accession>